<dbReference type="SUPFAM" id="SSF53920">
    <property type="entry name" value="Fe-only hydrogenase"/>
    <property type="match status" value="1"/>
</dbReference>
<dbReference type="Gene3D" id="3.40.50.1780">
    <property type="match status" value="2"/>
</dbReference>
<dbReference type="FunFam" id="3.30.70.20:FF:000042">
    <property type="entry name" value="Cytosolic Fe-S cluster assembly factor NAR1"/>
    <property type="match status" value="1"/>
</dbReference>
<evidence type="ECO:0000256" key="4">
    <source>
        <dbReference type="ARBA" id="ARBA00022485"/>
    </source>
</evidence>
<evidence type="ECO:0000256" key="6">
    <source>
        <dbReference type="ARBA" id="ARBA00023004"/>
    </source>
</evidence>
<dbReference type="STRING" id="1051890.A0A3N4LD83"/>
<dbReference type="PANTHER" id="PTHR11615">
    <property type="entry name" value="NITRATE, FORMATE, IRON DEHYDROGENASE"/>
    <property type="match status" value="1"/>
</dbReference>
<dbReference type="OrthoDB" id="10253113at2759"/>
<reference evidence="12 13" key="1">
    <citation type="journal article" date="2018" name="Nat. Ecol. Evol.">
        <title>Pezizomycetes genomes reveal the molecular basis of ectomycorrhizal truffle lifestyle.</title>
        <authorList>
            <person name="Murat C."/>
            <person name="Payen T."/>
            <person name="Noel B."/>
            <person name="Kuo A."/>
            <person name="Morin E."/>
            <person name="Chen J."/>
            <person name="Kohler A."/>
            <person name="Krizsan K."/>
            <person name="Balestrini R."/>
            <person name="Da Silva C."/>
            <person name="Montanini B."/>
            <person name="Hainaut M."/>
            <person name="Levati E."/>
            <person name="Barry K.W."/>
            <person name="Belfiori B."/>
            <person name="Cichocki N."/>
            <person name="Clum A."/>
            <person name="Dockter R.B."/>
            <person name="Fauchery L."/>
            <person name="Guy J."/>
            <person name="Iotti M."/>
            <person name="Le Tacon F."/>
            <person name="Lindquist E.A."/>
            <person name="Lipzen A."/>
            <person name="Malagnac F."/>
            <person name="Mello A."/>
            <person name="Molinier V."/>
            <person name="Miyauchi S."/>
            <person name="Poulain J."/>
            <person name="Riccioni C."/>
            <person name="Rubini A."/>
            <person name="Sitrit Y."/>
            <person name="Splivallo R."/>
            <person name="Traeger S."/>
            <person name="Wang M."/>
            <person name="Zifcakova L."/>
            <person name="Wipf D."/>
            <person name="Zambonelli A."/>
            <person name="Paolocci F."/>
            <person name="Nowrousian M."/>
            <person name="Ottonello S."/>
            <person name="Baldrian P."/>
            <person name="Spatafora J.W."/>
            <person name="Henrissat B."/>
            <person name="Nagy L.G."/>
            <person name="Aury J.M."/>
            <person name="Wincker P."/>
            <person name="Grigoriev I.V."/>
            <person name="Bonfante P."/>
            <person name="Martin F.M."/>
        </authorList>
    </citation>
    <scope>NUCLEOTIDE SEQUENCE [LARGE SCALE GENOMIC DNA]</scope>
    <source>
        <strain evidence="12 13">ATCC MYA-4762</strain>
    </source>
</reference>
<keyword evidence="6" id="KW-0408">Iron</keyword>
<dbReference type="AlphaFoldDB" id="A0A3N4LD83"/>
<protein>
    <recommendedName>
        <fullName evidence="2">Cytosolic Fe-S cluster assembly factor NAR1</fullName>
    </recommendedName>
    <alternativeName>
        <fullName evidence="3">Cytosolic Fe-S cluster assembly factor nar1</fullName>
    </alternativeName>
    <alternativeName>
        <fullName evidence="9">Nuclear architecture-related protein 1</fullName>
    </alternativeName>
</protein>
<keyword evidence="5" id="KW-0479">Metal-binding</keyword>
<dbReference type="EMBL" id="ML121589">
    <property type="protein sequence ID" value="RPB19432.1"/>
    <property type="molecule type" value="Genomic_DNA"/>
</dbReference>
<dbReference type="InterPro" id="IPR009016">
    <property type="entry name" value="Fe_hydrogenase"/>
</dbReference>
<dbReference type="GO" id="GO:0046872">
    <property type="term" value="F:metal ion binding"/>
    <property type="evidence" value="ECO:0007669"/>
    <property type="project" value="UniProtKB-KW"/>
</dbReference>
<keyword evidence="4" id="KW-0004">4Fe-4S</keyword>
<organism evidence="12 13">
    <name type="scientific">Terfezia boudieri ATCC MYA-4762</name>
    <dbReference type="NCBI Taxonomy" id="1051890"/>
    <lineage>
        <taxon>Eukaryota</taxon>
        <taxon>Fungi</taxon>
        <taxon>Dikarya</taxon>
        <taxon>Ascomycota</taxon>
        <taxon>Pezizomycotina</taxon>
        <taxon>Pezizomycetes</taxon>
        <taxon>Pezizales</taxon>
        <taxon>Pezizaceae</taxon>
        <taxon>Terfezia</taxon>
    </lineage>
</organism>
<dbReference type="InterPro" id="IPR050340">
    <property type="entry name" value="Cytosolic_Fe-S_CAF"/>
</dbReference>
<dbReference type="FunCoup" id="A0A3N4LD83">
    <property type="interactions" value="371"/>
</dbReference>
<keyword evidence="13" id="KW-1185">Reference proteome</keyword>
<gene>
    <name evidence="12" type="ORF">L211DRAFT_830670</name>
</gene>
<dbReference type="Gene3D" id="3.40.950.10">
    <property type="entry name" value="Fe-only Hydrogenase (Larger Subunit), Chain L, domain 3"/>
    <property type="match status" value="2"/>
</dbReference>
<evidence type="ECO:0000259" key="11">
    <source>
        <dbReference type="Pfam" id="PF02906"/>
    </source>
</evidence>
<dbReference type="Proteomes" id="UP000267821">
    <property type="component" value="Unassembled WGS sequence"/>
</dbReference>
<evidence type="ECO:0000256" key="7">
    <source>
        <dbReference type="ARBA" id="ARBA00023014"/>
    </source>
</evidence>
<dbReference type="GO" id="GO:0051539">
    <property type="term" value="F:4 iron, 4 sulfur cluster binding"/>
    <property type="evidence" value="ECO:0007669"/>
    <property type="project" value="UniProtKB-KW"/>
</dbReference>
<evidence type="ECO:0000256" key="2">
    <source>
        <dbReference type="ARBA" id="ARBA00015854"/>
    </source>
</evidence>
<dbReference type="InParanoid" id="A0A3N4LD83"/>
<comment type="similarity">
    <text evidence="1">Belongs to the NARF family.</text>
</comment>
<feature type="region of interest" description="Disordered" evidence="10">
    <location>
        <begin position="25"/>
        <end position="51"/>
    </location>
</feature>
<evidence type="ECO:0000313" key="13">
    <source>
        <dbReference type="Proteomes" id="UP000267821"/>
    </source>
</evidence>
<evidence type="ECO:0000256" key="5">
    <source>
        <dbReference type="ARBA" id="ARBA00022723"/>
    </source>
</evidence>
<name>A0A3N4LD83_9PEZI</name>
<feature type="domain" description="Iron hydrogenase large subunit C-terminal" evidence="11">
    <location>
        <begin position="95"/>
        <end position="433"/>
    </location>
</feature>
<dbReference type="Pfam" id="PF02906">
    <property type="entry name" value="Fe_hyd_lg_C"/>
    <property type="match status" value="1"/>
</dbReference>
<evidence type="ECO:0000256" key="1">
    <source>
        <dbReference type="ARBA" id="ARBA00006596"/>
    </source>
</evidence>
<evidence type="ECO:0000256" key="8">
    <source>
        <dbReference type="ARBA" id="ARBA00025099"/>
    </source>
</evidence>
<feature type="compositionally biased region" description="Polar residues" evidence="10">
    <location>
        <begin position="42"/>
        <end position="51"/>
    </location>
</feature>
<evidence type="ECO:0000313" key="12">
    <source>
        <dbReference type="EMBL" id="RPB19432.1"/>
    </source>
</evidence>
<evidence type="ECO:0000256" key="9">
    <source>
        <dbReference type="ARBA" id="ARBA00031269"/>
    </source>
</evidence>
<dbReference type="InterPro" id="IPR004108">
    <property type="entry name" value="Fe_hydrogenase_lsu_C"/>
</dbReference>
<sequence length="575" mass="61648">MSAILSASDLNDFISPGVACIKPVESLPAPPPPSNPYEVITEDSSSNPQPKSAQISLTDCLACSGCVTSAEAVLVQLQSVQEVLDNLEEPNGRMFIALVSPQSVASIAAVYGVGWGEARGMVEEGLRRKGFGGVVDTDWGRSVCAVGAWEEVQRMLTGEGGELKKPILTSACPGFVCYAEAVHPYLLPHLSRMKSPQAILGTFIKSVLPKLIAQERGVDGKDVEPQEVYVVGVQPCFDKKLEGARGELTNASWMEGVEKGREVRDVDCVITTRELITLCGEEEFGMLPRAMPQRSGGTEGLLEGMLKISTLPSDPSLTTGTSGGYLIYILHRLQSQYPGSTISITKGRNSDTVEYALLSPQNTEIIRLARSYGFRNIQNLVRKLKPPKRRVLPKFGRKGTGGQVVLGSGAVREGTGYAYVEVMACPGGCTNGGGQVKVDDAFRIGRGGGEEVSVGADDGEGGVVSAGAGVGGQQKQREWLAKVDEAYWSDSSSSPTSKNIDAMEVDGEQQEHLFGIDPEKVRNFINSWSQFTGVSVDKLLFTGYRKVEDEFNKDKRDEDPVMRAAELAGKAGGGW</sequence>
<evidence type="ECO:0000256" key="3">
    <source>
        <dbReference type="ARBA" id="ARBA00017073"/>
    </source>
</evidence>
<accession>A0A3N4LD83</accession>
<evidence type="ECO:0000256" key="10">
    <source>
        <dbReference type="SAM" id="MobiDB-lite"/>
    </source>
</evidence>
<comment type="function">
    <text evidence="8">Component of the cytosolic Fe/S protein assembly machinery. Required for maturation of extramitochondrial Fe/S proteins. May play a role in the transfer of pre-assembled Fe/S clusters to target apoproteins.</text>
</comment>
<keyword evidence="7" id="KW-0411">Iron-sulfur</keyword>
<proteinExistence type="inferred from homology"/>